<dbReference type="GO" id="GO:0016020">
    <property type="term" value="C:membrane"/>
    <property type="evidence" value="ECO:0007669"/>
    <property type="project" value="InterPro"/>
</dbReference>
<dbReference type="InterPro" id="IPR013783">
    <property type="entry name" value="Ig-like_fold"/>
</dbReference>
<dbReference type="Pfam" id="PF00754">
    <property type="entry name" value="F5_F8_type_C"/>
    <property type="match status" value="2"/>
</dbReference>
<organism evidence="2 3">
    <name type="scientific">Pseudoduganella rivuli</name>
    <dbReference type="NCBI Taxonomy" id="2666085"/>
    <lineage>
        <taxon>Bacteria</taxon>
        <taxon>Pseudomonadati</taxon>
        <taxon>Pseudomonadota</taxon>
        <taxon>Betaproteobacteria</taxon>
        <taxon>Burkholderiales</taxon>
        <taxon>Oxalobacteraceae</taxon>
        <taxon>Telluria group</taxon>
        <taxon>Pseudoduganella</taxon>
    </lineage>
</organism>
<comment type="caution">
    <text evidence="2">The sequence shown here is derived from an EMBL/GenBank/DDBJ whole genome shotgun (WGS) entry which is preliminary data.</text>
</comment>
<proteinExistence type="predicted"/>
<dbReference type="InterPro" id="IPR008979">
    <property type="entry name" value="Galactose-bd-like_sf"/>
</dbReference>
<reference evidence="2 3" key="1">
    <citation type="submission" date="2019-11" db="EMBL/GenBank/DDBJ databases">
        <title>Novel species isolated from a subtropical stream in China.</title>
        <authorList>
            <person name="Lu H."/>
        </authorList>
    </citation>
    <scope>NUCLEOTIDE SEQUENCE [LARGE SCALE GENOMIC DNA]</scope>
    <source>
        <strain evidence="2 3">FT92W</strain>
    </source>
</reference>
<gene>
    <name evidence="2" type="ORF">GJ700_01045</name>
</gene>
<name>A0A7X2LRV0_9BURK</name>
<dbReference type="InterPro" id="IPR000421">
    <property type="entry name" value="FA58C"/>
</dbReference>
<dbReference type="SUPFAM" id="SSF49785">
    <property type="entry name" value="Galactose-binding domain-like"/>
    <property type="match status" value="3"/>
</dbReference>
<dbReference type="InterPro" id="IPR008929">
    <property type="entry name" value="Chondroitin_lyas"/>
</dbReference>
<evidence type="ECO:0000313" key="2">
    <source>
        <dbReference type="EMBL" id="MRV70307.1"/>
    </source>
</evidence>
<dbReference type="Proteomes" id="UP000446768">
    <property type="component" value="Unassembled WGS sequence"/>
</dbReference>
<evidence type="ECO:0000313" key="3">
    <source>
        <dbReference type="Proteomes" id="UP000446768"/>
    </source>
</evidence>
<dbReference type="Gene3D" id="2.60.120.260">
    <property type="entry name" value="Galactose-binding domain-like"/>
    <property type="match status" value="3"/>
</dbReference>
<dbReference type="SUPFAM" id="SSF48230">
    <property type="entry name" value="Chondroitin AC/alginate lyase"/>
    <property type="match status" value="1"/>
</dbReference>
<dbReference type="SUPFAM" id="SSF49313">
    <property type="entry name" value="Cadherin-like"/>
    <property type="match status" value="1"/>
</dbReference>
<dbReference type="InterPro" id="IPR015919">
    <property type="entry name" value="Cadherin-like_sf"/>
</dbReference>
<sequence>MKHTTLRQGRKSGRSSILGMLVSAAILAGTVAAPQYVFAADTIQTLATSYQPVLSERVDASGFKHPGIGFTRDQLENMRTQVRAQKEPWTTYFNNMLLSGAASKTPSIKNINGSDATQPRYYGLASQGMNSAFIADASTVYTQAILFYVTGDETYRANAMQIIRLYEKMDPAQYAYFTDSHIHTGIPLSRMVSGAEILRYTSTQTPALAWTDDDTAKFTSNLVVPVVQTFNSCNCRFMNQHLYTTIAAMTGSVFAEDRATYDKAVEWFTVNKDAVDQGQNGAIKRLFRLVTKNDLTGEDVPPQVQHVEMGRDQAHGGGDLTNAEILSRVMMAQDTRVDPVEGTVSTAANAVGPYEFLNDRILDAAEQFGSFMTGYEIPWVPVASHTDELGNPTIVYKTVSWSYRGRSGLNYWELFYYYKYGRGVDLAQRAPNFTKYFANRIGYSWDGADGGGDFWIAIPKAAETEGAQYLVKPVTDPYREVEDRYTALDNRSVTVQDGATSYIRVTADPAGSKIAVYGYGYGATNYGIRIRTNGMASMDLYGTSYPLPDTHGQWRYLVLPGGVNDFLPLTFTGNGTTVDVDHVNVKSSTLLTPPAFTMGTADLTLYSYAGTTLATTLDFSATDAGAGETVTYQADNLPAGASFNPATGAFTWNPTQAGTYTFYVGASDGTTVTMKTITIIVDASRQGAVDRAAAPYKAGTPYVESTLPAYNAAYADMMSVIGSATDDVFYQKLAALRTAAAGLQEVNPLLSDGSLDFRNMFFASDLGTSPGYLVDGSQDSASGFGPNLTFNIDFGPGFKVAANNFRMRTVSGFPERVGGVAIYGSNDKENWTRLNPALTTRLDPMQDVPVQEDLKNTKFRFLKMQMIEPFVPVYQPFAIYQLSELRIFGTRYPTVNKLTAVSLSSDQALKKRVVAGNTVKVNFTSSEAINNVVATVQGQPATVTTTDNLNWTASWVVNGSAPAGDVKFVINYKTADGADGEPTLFTTDATSLFVSDQTGLLNAASLASLATLSDSSGRNATDMAAELTTLNDSNLGSVTDMRVNGSGYGGWIKFDFKGGGQATLNRIEVIGRQDQYASRINGTVVQGSNDNSTWDTISPAANGSADWQTLAINSTQPYRYIRVTNGNQWYGNMSELRLYGAVESVNMIATASMSSTQALRTRIVPGNTVKVAFTAKEAINTVTATIQGVPATVATTDNVNFTATATLPQGTAAGAVTFAINYKTAAGKTGYPNSATTDGTGLTLVDEADTIKNVTSIATLIDSTVNRSAATTLGNTNALFDGNLGSFSDYRIGSNNAGNGSYITFDFKAGNQATLTGVELAARQDQIGRAKGVVIQGSNDNSNWTNLTAAAGSTADWQTLPVTGGVPYRYIRVINGNAWFGNLSELRFHGTVQGADTTPPVTTSNAPTAPANHDTTVTFSATDNSSGVAATYYKVNGGAQQTGNAAVFSTDGTYALQFWSVDKAGNTEQPKSATVTIDKSAPVTTVSSTPAAPASGWYTSDVTLNFAPGESGATTYFKVDGGAQQSGSAVLLSAKGTHAVSYWSVDQAGNTEQARSVSLNIGPLDVSASVKFTQYGATLNRATGKYVGSMTVTNTTGSTITTPLQVLLGGLTSGVTLDNASGVNAGGAPYVTLGGSLAPGASVSVPLTFTNPNRAVIGYSPALYKGGF</sequence>
<dbReference type="Gene3D" id="1.50.10.100">
    <property type="entry name" value="Chondroitin AC/alginate lyase"/>
    <property type="match status" value="1"/>
</dbReference>
<feature type="domain" description="F5/8 type C" evidence="1">
    <location>
        <begin position="1271"/>
        <end position="1376"/>
    </location>
</feature>
<dbReference type="Gene3D" id="3.30.1920.20">
    <property type="match status" value="2"/>
</dbReference>
<dbReference type="Gene3D" id="2.60.40.10">
    <property type="entry name" value="Immunoglobulins"/>
    <property type="match status" value="1"/>
</dbReference>
<dbReference type="GO" id="GO:0005509">
    <property type="term" value="F:calcium ion binding"/>
    <property type="evidence" value="ECO:0007669"/>
    <property type="project" value="InterPro"/>
</dbReference>
<evidence type="ECO:0000259" key="1">
    <source>
        <dbReference type="Pfam" id="PF00754"/>
    </source>
</evidence>
<keyword evidence="3" id="KW-1185">Reference proteome</keyword>
<dbReference type="EMBL" id="WKJJ01000001">
    <property type="protein sequence ID" value="MRV70307.1"/>
    <property type="molecule type" value="Genomic_DNA"/>
</dbReference>
<dbReference type="Pfam" id="PF05345">
    <property type="entry name" value="He_PIG"/>
    <property type="match status" value="1"/>
</dbReference>
<dbReference type="RefSeq" id="WP_154370795.1">
    <property type="nucleotide sequence ID" value="NZ_WKJJ01000001.1"/>
</dbReference>
<accession>A0A7X2LRV0</accession>
<protein>
    <recommendedName>
        <fullName evidence="1">F5/8 type C domain-containing protein</fullName>
    </recommendedName>
</protein>
<dbReference type="NCBIfam" id="NF047446">
    <property type="entry name" value="barrel_OmpL47"/>
    <property type="match status" value="1"/>
</dbReference>
<feature type="domain" description="F5/8 type C" evidence="1">
    <location>
        <begin position="1048"/>
        <end position="1132"/>
    </location>
</feature>
<dbReference type="InterPro" id="IPR058094">
    <property type="entry name" value="Ig-like_OmpL47-like"/>
</dbReference>